<dbReference type="OrthoDB" id="4279at2"/>
<evidence type="ECO:0000256" key="6">
    <source>
        <dbReference type="ARBA" id="ARBA00022801"/>
    </source>
</evidence>
<reference evidence="12 13" key="1">
    <citation type="submission" date="2017-06" db="EMBL/GenBank/DDBJ databases">
        <authorList>
            <person name="Kim H.J."/>
            <person name="Triplett B.A."/>
        </authorList>
    </citation>
    <scope>NUCLEOTIDE SEQUENCE [LARGE SCALE GENOMIC DNA]</scope>
    <source>
        <strain evidence="12 13">SCA</strain>
    </source>
</reference>
<comment type="catalytic activity">
    <reaction evidence="9">
        <text>adenosine + phosphate = alpha-D-ribose 1-phosphate + adenine</text>
        <dbReference type="Rhea" id="RHEA:27642"/>
        <dbReference type="ChEBI" id="CHEBI:16335"/>
        <dbReference type="ChEBI" id="CHEBI:16708"/>
        <dbReference type="ChEBI" id="CHEBI:43474"/>
        <dbReference type="ChEBI" id="CHEBI:57720"/>
        <dbReference type="EC" id="2.4.2.1"/>
    </reaction>
    <physiologicalReaction direction="left-to-right" evidence="9">
        <dbReference type="Rhea" id="RHEA:27643"/>
    </physiologicalReaction>
</comment>
<sequence>MPYKIKEVDGMKIVVIEEFQETDLVKHGFSTRIGGVSEGIFNTLNLGLKTKDDREKVLKNIQNFCKAIGVKHENLVLGDQVHSDGIKIANKEDKGKGILYEKDYRDIDGLITQDIGVPLMTFHADCVPLLFLDPVNKGIAASHAGWQGTMLKIGQKTIIKMMEEFNSQPKDILVGIGPSIGKCCYEVSGDVIEKFNMNFTETSEFVFPTAEDKYMLDLWEVNRIALKEIGVLDRNIITSRLCTACDTDLFYSHRKKKGLTGRMASVIELV</sequence>
<name>A0A239CVZ0_9FIRM</name>
<evidence type="ECO:0000256" key="11">
    <source>
        <dbReference type="RuleBase" id="RU361274"/>
    </source>
</evidence>
<dbReference type="GO" id="GO:0005507">
    <property type="term" value="F:copper ion binding"/>
    <property type="evidence" value="ECO:0007669"/>
    <property type="project" value="TreeGrafter"/>
</dbReference>
<dbReference type="InterPro" id="IPR011324">
    <property type="entry name" value="Cytotoxic_necrot_fac-like_cat"/>
</dbReference>
<evidence type="ECO:0000313" key="13">
    <source>
        <dbReference type="Proteomes" id="UP000198304"/>
    </source>
</evidence>
<evidence type="ECO:0000256" key="4">
    <source>
        <dbReference type="ARBA" id="ARBA00022679"/>
    </source>
</evidence>
<protein>
    <recommendedName>
        <fullName evidence="11">Purine nucleoside phosphorylase</fullName>
    </recommendedName>
</protein>
<dbReference type="NCBIfam" id="TIGR00726">
    <property type="entry name" value="peptidoglycan editing factor PgeF"/>
    <property type="match status" value="1"/>
</dbReference>
<evidence type="ECO:0000256" key="9">
    <source>
        <dbReference type="ARBA" id="ARBA00048968"/>
    </source>
</evidence>
<comment type="similarity">
    <text evidence="3 11">Belongs to the purine nucleoside phosphorylase YfiH/LACC1 family.</text>
</comment>
<evidence type="ECO:0000256" key="5">
    <source>
        <dbReference type="ARBA" id="ARBA00022723"/>
    </source>
</evidence>
<keyword evidence="4" id="KW-0808">Transferase</keyword>
<dbReference type="Proteomes" id="UP000198304">
    <property type="component" value="Unassembled WGS sequence"/>
</dbReference>
<keyword evidence="6" id="KW-0378">Hydrolase</keyword>
<gene>
    <name evidence="12" type="ORF">SAMN05446037_1006184</name>
</gene>
<comment type="catalytic activity">
    <reaction evidence="1">
        <text>inosine + phosphate = alpha-D-ribose 1-phosphate + hypoxanthine</text>
        <dbReference type="Rhea" id="RHEA:27646"/>
        <dbReference type="ChEBI" id="CHEBI:17368"/>
        <dbReference type="ChEBI" id="CHEBI:17596"/>
        <dbReference type="ChEBI" id="CHEBI:43474"/>
        <dbReference type="ChEBI" id="CHEBI:57720"/>
        <dbReference type="EC" id="2.4.2.1"/>
    </reaction>
    <physiologicalReaction direction="left-to-right" evidence="1">
        <dbReference type="Rhea" id="RHEA:27647"/>
    </physiologicalReaction>
</comment>
<comment type="catalytic activity">
    <reaction evidence="8">
        <text>adenosine + H2O + H(+) = inosine + NH4(+)</text>
        <dbReference type="Rhea" id="RHEA:24408"/>
        <dbReference type="ChEBI" id="CHEBI:15377"/>
        <dbReference type="ChEBI" id="CHEBI:15378"/>
        <dbReference type="ChEBI" id="CHEBI:16335"/>
        <dbReference type="ChEBI" id="CHEBI:17596"/>
        <dbReference type="ChEBI" id="CHEBI:28938"/>
        <dbReference type="EC" id="3.5.4.4"/>
    </reaction>
    <physiologicalReaction direction="left-to-right" evidence="8">
        <dbReference type="Rhea" id="RHEA:24409"/>
    </physiologicalReaction>
</comment>
<organism evidence="12 13">
    <name type="scientific">Anaerovirgula multivorans</name>
    <dbReference type="NCBI Taxonomy" id="312168"/>
    <lineage>
        <taxon>Bacteria</taxon>
        <taxon>Bacillati</taxon>
        <taxon>Bacillota</taxon>
        <taxon>Clostridia</taxon>
        <taxon>Peptostreptococcales</taxon>
        <taxon>Natronincolaceae</taxon>
        <taxon>Anaerovirgula</taxon>
    </lineage>
</organism>
<evidence type="ECO:0000256" key="10">
    <source>
        <dbReference type="ARBA" id="ARBA00049893"/>
    </source>
</evidence>
<dbReference type="PANTHER" id="PTHR30616">
    <property type="entry name" value="UNCHARACTERIZED PROTEIN YFIH"/>
    <property type="match status" value="1"/>
</dbReference>
<keyword evidence="5" id="KW-0479">Metal-binding</keyword>
<comment type="catalytic activity">
    <reaction evidence="10">
        <text>S-methyl-5'-thioadenosine + phosphate = 5-(methylsulfanyl)-alpha-D-ribose 1-phosphate + adenine</text>
        <dbReference type="Rhea" id="RHEA:11852"/>
        <dbReference type="ChEBI" id="CHEBI:16708"/>
        <dbReference type="ChEBI" id="CHEBI:17509"/>
        <dbReference type="ChEBI" id="CHEBI:43474"/>
        <dbReference type="ChEBI" id="CHEBI:58533"/>
        <dbReference type="EC" id="2.4.2.28"/>
    </reaction>
    <physiologicalReaction direction="left-to-right" evidence="10">
        <dbReference type="Rhea" id="RHEA:11853"/>
    </physiologicalReaction>
</comment>
<evidence type="ECO:0000256" key="3">
    <source>
        <dbReference type="ARBA" id="ARBA00007353"/>
    </source>
</evidence>
<dbReference type="Gene3D" id="3.60.140.10">
    <property type="entry name" value="CNF1/YfiH-like putative cysteine hydrolases"/>
    <property type="match status" value="1"/>
</dbReference>
<evidence type="ECO:0000256" key="1">
    <source>
        <dbReference type="ARBA" id="ARBA00000553"/>
    </source>
</evidence>
<keyword evidence="7" id="KW-0862">Zinc</keyword>
<evidence type="ECO:0000256" key="7">
    <source>
        <dbReference type="ARBA" id="ARBA00022833"/>
    </source>
</evidence>
<dbReference type="InterPro" id="IPR038371">
    <property type="entry name" value="Cu_polyphenol_OxRdtase_sf"/>
</dbReference>
<dbReference type="GO" id="GO:0016787">
    <property type="term" value="F:hydrolase activity"/>
    <property type="evidence" value="ECO:0007669"/>
    <property type="project" value="UniProtKB-KW"/>
</dbReference>
<dbReference type="PANTHER" id="PTHR30616:SF2">
    <property type="entry name" value="PURINE NUCLEOSIDE PHOSPHORYLASE LACC1"/>
    <property type="match status" value="1"/>
</dbReference>
<evidence type="ECO:0000256" key="2">
    <source>
        <dbReference type="ARBA" id="ARBA00003215"/>
    </source>
</evidence>
<dbReference type="CDD" id="cd16833">
    <property type="entry name" value="YfiH"/>
    <property type="match status" value="1"/>
</dbReference>
<keyword evidence="13" id="KW-1185">Reference proteome</keyword>
<comment type="function">
    <text evidence="2">Purine nucleoside enzyme that catalyzes the phosphorolysis of adenosine and inosine nucleosides, yielding D-ribose 1-phosphate and the respective free bases, adenine and hypoxanthine. Also catalyzes the phosphorolysis of S-methyl-5'-thioadenosine into adenine and S-methyl-5-thio-alpha-D-ribose 1-phosphate. Also has adenosine deaminase activity.</text>
</comment>
<dbReference type="InterPro" id="IPR003730">
    <property type="entry name" value="Cu_polyphenol_OxRdtase"/>
</dbReference>
<accession>A0A239CVZ0</accession>
<evidence type="ECO:0000256" key="8">
    <source>
        <dbReference type="ARBA" id="ARBA00047989"/>
    </source>
</evidence>
<dbReference type="GO" id="GO:0017061">
    <property type="term" value="F:S-methyl-5-thioadenosine phosphorylase activity"/>
    <property type="evidence" value="ECO:0007669"/>
    <property type="project" value="UniProtKB-EC"/>
</dbReference>
<dbReference type="AlphaFoldDB" id="A0A239CVZ0"/>
<dbReference type="EMBL" id="FZOJ01000006">
    <property type="protein sequence ID" value="SNS24237.1"/>
    <property type="molecule type" value="Genomic_DNA"/>
</dbReference>
<dbReference type="Pfam" id="PF02578">
    <property type="entry name" value="Cu-oxidase_4"/>
    <property type="match status" value="1"/>
</dbReference>
<evidence type="ECO:0000313" key="12">
    <source>
        <dbReference type="EMBL" id="SNS24237.1"/>
    </source>
</evidence>
<dbReference type="RefSeq" id="WP_089282421.1">
    <property type="nucleotide sequence ID" value="NZ_FZOJ01000006.1"/>
</dbReference>
<dbReference type="SUPFAM" id="SSF64438">
    <property type="entry name" value="CNF1/YfiH-like putative cysteine hydrolases"/>
    <property type="match status" value="1"/>
</dbReference>
<proteinExistence type="inferred from homology"/>